<dbReference type="Proteomes" id="UP001432027">
    <property type="component" value="Unassembled WGS sequence"/>
</dbReference>
<accession>A0AAV5TQN9</accession>
<proteinExistence type="predicted"/>
<comment type="caution">
    <text evidence="1">The sequence shown here is derived from an EMBL/GenBank/DDBJ whole genome shotgun (WGS) entry which is preliminary data.</text>
</comment>
<evidence type="ECO:0000313" key="1">
    <source>
        <dbReference type="EMBL" id="GMS96770.1"/>
    </source>
</evidence>
<feature type="non-terminal residue" evidence="1">
    <location>
        <position position="1"/>
    </location>
</feature>
<gene>
    <name evidence="1" type="ORF">PENTCL1PPCAC_18945</name>
</gene>
<name>A0AAV5TQN9_9BILA</name>
<reference evidence="1" key="1">
    <citation type="submission" date="2023-10" db="EMBL/GenBank/DDBJ databases">
        <title>Genome assembly of Pristionchus species.</title>
        <authorList>
            <person name="Yoshida K."/>
            <person name="Sommer R.J."/>
        </authorList>
    </citation>
    <scope>NUCLEOTIDE SEQUENCE</scope>
    <source>
        <strain evidence="1">RS0144</strain>
    </source>
</reference>
<organism evidence="1 2">
    <name type="scientific">Pristionchus entomophagus</name>
    <dbReference type="NCBI Taxonomy" id="358040"/>
    <lineage>
        <taxon>Eukaryota</taxon>
        <taxon>Metazoa</taxon>
        <taxon>Ecdysozoa</taxon>
        <taxon>Nematoda</taxon>
        <taxon>Chromadorea</taxon>
        <taxon>Rhabditida</taxon>
        <taxon>Rhabditina</taxon>
        <taxon>Diplogasteromorpha</taxon>
        <taxon>Diplogasteroidea</taxon>
        <taxon>Neodiplogasteridae</taxon>
        <taxon>Pristionchus</taxon>
    </lineage>
</organism>
<evidence type="ECO:0000313" key="2">
    <source>
        <dbReference type="Proteomes" id="UP001432027"/>
    </source>
</evidence>
<protein>
    <submittedName>
        <fullName evidence="1">Uncharacterized protein</fullName>
    </submittedName>
</protein>
<keyword evidence="2" id="KW-1185">Reference proteome</keyword>
<sequence length="100" mass="11097">LFSKSFPPSEIFWIGRNMVLRLTSLLIWASLSIDGASALEGLKREVPGGGWNGIGRGFLNMFTPNKLTDEHWQIIGKMNKNFEGSLITELASSMVRKAVD</sequence>
<dbReference type="EMBL" id="BTSX01000004">
    <property type="protein sequence ID" value="GMS96770.1"/>
    <property type="molecule type" value="Genomic_DNA"/>
</dbReference>
<dbReference type="AlphaFoldDB" id="A0AAV5TQN9"/>